<sequence>MKTWKILLAALLLMPAYGNTNSELGSKNEPQMLTTIHDSPYDFDKTVLTLREAIESHNFRTFPDRFLEQGLTDEFSVNQRQLSIRFCNFNQLDKALKLEPRLGVLLPCAITVIEHENGEVQLFAANISAMAALFDNAPLTELIGDLQDSYDDIIEEVTF</sequence>
<evidence type="ECO:0000259" key="2">
    <source>
        <dbReference type="Pfam" id="PF03625"/>
    </source>
</evidence>
<evidence type="ECO:0000256" key="1">
    <source>
        <dbReference type="SAM" id="SignalP"/>
    </source>
</evidence>
<dbReference type="Pfam" id="PF03625">
    <property type="entry name" value="DUF302"/>
    <property type="match status" value="1"/>
</dbReference>
<keyword evidence="1" id="KW-0732">Signal</keyword>
<dbReference type="AlphaFoldDB" id="A0A6S6SNJ9"/>
<proteinExistence type="predicted"/>
<feature type="domain" description="DUF302" evidence="2">
    <location>
        <begin position="84"/>
        <end position="124"/>
    </location>
</feature>
<protein>
    <submittedName>
        <fullName evidence="3">Cytochrome c</fullName>
    </submittedName>
</protein>
<dbReference type="InterPro" id="IPR035923">
    <property type="entry name" value="TT1751-like_sf"/>
</dbReference>
<gene>
    <name evidence="3" type="ORF">HELGO_WM30806</name>
</gene>
<dbReference type="CDD" id="cd14797">
    <property type="entry name" value="DUF302"/>
    <property type="match status" value="1"/>
</dbReference>
<dbReference type="SUPFAM" id="SSF103247">
    <property type="entry name" value="TT1751-like"/>
    <property type="match status" value="1"/>
</dbReference>
<dbReference type="PANTHER" id="PTHR38342">
    <property type="entry name" value="SLR5037 PROTEIN"/>
    <property type="match status" value="1"/>
</dbReference>
<feature type="signal peptide" evidence="1">
    <location>
        <begin position="1"/>
        <end position="20"/>
    </location>
</feature>
<reference evidence="3" key="1">
    <citation type="submission" date="2020-01" db="EMBL/GenBank/DDBJ databases">
        <authorList>
            <person name="Meier V. D."/>
            <person name="Meier V D."/>
        </authorList>
    </citation>
    <scope>NUCLEOTIDE SEQUENCE</scope>
    <source>
        <strain evidence="3">HLG_WM_MAG_08</strain>
    </source>
</reference>
<dbReference type="EMBL" id="CACVAV010000074">
    <property type="protein sequence ID" value="CAA6804565.1"/>
    <property type="molecule type" value="Genomic_DNA"/>
</dbReference>
<dbReference type="Gene3D" id="3.30.310.70">
    <property type="entry name" value="TT1751-like domain"/>
    <property type="match status" value="1"/>
</dbReference>
<accession>A0A6S6SNJ9</accession>
<dbReference type="PANTHER" id="PTHR38342:SF1">
    <property type="entry name" value="SLR5037 PROTEIN"/>
    <property type="match status" value="1"/>
</dbReference>
<name>A0A6S6SNJ9_9GAMM</name>
<evidence type="ECO:0000313" key="3">
    <source>
        <dbReference type="EMBL" id="CAA6804565.1"/>
    </source>
</evidence>
<organism evidence="3">
    <name type="scientific">uncultured Thiotrichaceae bacterium</name>
    <dbReference type="NCBI Taxonomy" id="298394"/>
    <lineage>
        <taxon>Bacteria</taxon>
        <taxon>Pseudomonadati</taxon>
        <taxon>Pseudomonadota</taxon>
        <taxon>Gammaproteobacteria</taxon>
        <taxon>Thiotrichales</taxon>
        <taxon>Thiotrichaceae</taxon>
        <taxon>environmental samples</taxon>
    </lineage>
</organism>
<feature type="chain" id="PRO_5027775087" evidence="1">
    <location>
        <begin position="21"/>
        <end position="159"/>
    </location>
</feature>
<dbReference type="InterPro" id="IPR005180">
    <property type="entry name" value="DUF302"/>
</dbReference>